<feature type="region of interest" description="Disordered" evidence="7">
    <location>
        <begin position="264"/>
        <end position="301"/>
    </location>
</feature>
<dbReference type="FunFam" id="1.10.10.10:FF:000008">
    <property type="entry name" value="E2F transcription factor 1"/>
    <property type="match status" value="1"/>
</dbReference>
<evidence type="ECO:0000259" key="8">
    <source>
        <dbReference type="SMART" id="SM01372"/>
    </source>
</evidence>
<evidence type="ECO:0000256" key="2">
    <source>
        <dbReference type="ARBA" id="ARBA00023015"/>
    </source>
</evidence>
<proteinExistence type="inferred from homology"/>
<dbReference type="EMBL" id="NCKV01001352">
    <property type="protein sequence ID" value="RWS28481.1"/>
    <property type="molecule type" value="Genomic_DNA"/>
</dbReference>
<dbReference type="InterPro" id="IPR015633">
    <property type="entry name" value="E2F"/>
</dbReference>
<dbReference type="AlphaFoldDB" id="A0A443SLS1"/>
<dbReference type="SUPFAM" id="SSF144074">
    <property type="entry name" value="E2F-DP heterodimerization region"/>
    <property type="match status" value="1"/>
</dbReference>
<accession>A0A443SLS1</accession>
<dbReference type="PANTHER" id="PTHR12081">
    <property type="entry name" value="TRANSCRIPTION FACTOR E2F"/>
    <property type="match status" value="1"/>
</dbReference>
<dbReference type="CDD" id="cd14660">
    <property type="entry name" value="E2F_DD"/>
    <property type="match status" value="1"/>
</dbReference>
<dbReference type="PANTHER" id="PTHR12081:SF18">
    <property type="entry name" value="TRANSCRIPTION FACTOR E2F2-RELATED"/>
    <property type="match status" value="1"/>
</dbReference>
<evidence type="ECO:0000256" key="6">
    <source>
        <dbReference type="SAM" id="Coils"/>
    </source>
</evidence>
<feature type="coiled-coil region" evidence="6">
    <location>
        <begin position="133"/>
        <end position="160"/>
    </location>
</feature>
<comment type="subcellular location">
    <subcellularLocation>
        <location evidence="5">Nucleus</location>
    </subcellularLocation>
</comment>
<keyword evidence="2 5" id="KW-0805">Transcription regulation</keyword>
<evidence type="ECO:0000256" key="3">
    <source>
        <dbReference type="ARBA" id="ARBA00023125"/>
    </source>
</evidence>
<evidence type="ECO:0000256" key="5">
    <source>
        <dbReference type="RuleBase" id="RU003796"/>
    </source>
</evidence>
<dbReference type="GO" id="GO:0046983">
    <property type="term" value="F:protein dimerization activity"/>
    <property type="evidence" value="ECO:0007669"/>
    <property type="project" value="InterPro"/>
</dbReference>
<dbReference type="InterPro" id="IPR003316">
    <property type="entry name" value="E2F_WHTH_DNA-bd_dom"/>
</dbReference>
<evidence type="ECO:0000256" key="1">
    <source>
        <dbReference type="ARBA" id="ARBA00010940"/>
    </source>
</evidence>
<dbReference type="SMART" id="SM01372">
    <property type="entry name" value="E2F_TDP"/>
    <property type="match status" value="1"/>
</dbReference>
<keyword evidence="4 5" id="KW-0804">Transcription</keyword>
<dbReference type="Gene3D" id="1.10.10.10">
    <property type="entry name" value="Winged helix-like DNA-binding domain superfamily/Winged helix DNA-binding domain"/>
    <property type="match status" value="1"/>
</dbReference>
<dbReference type="GO" id="GO:0000978">
    <property type="term" value="F:RNA polymerase II cis-regulatory region sequence-specific DNA binding"/>
    <property type="evidence" value="ECO:0007669"/>
    <property type="project" value="InterPro"/>
</dbReference>
<keyword evidence="5" id="KW-0539">Nucleus</keyword>
<dbReference type="InterPro" id="IPR037241">
    <property type="entry name" value="E2F-DP_heterodim"/>
</dbReference>
<name>A0A443SLS1_9ACAR</name>
<evidence type="ECO:0000313" key="10">
    <source>
        <dbReference type="Proteomes" id="UP000288716"/>
    </source>
</evidence>
<feature type="compositionally biased region" description="Basic and acidic residues" evidence="7">
    <location>
        <begin position="284"/>
        <end position="299"/>
    </location>
</feature>
<keyword evidence="10" id="KW-1185">Reference proteome</keyword>
<keyword evidence="6" id="KW-0175">Coiled coil</keyword>
<dbReference type="VEuPathDB" id="VectorBase:LDEU003557"/>
<dbReference type="InterPro" id="IPR036390">
    <property type="entry name" value="WH_DNA-bd_sf"/>
</dbReference>
<evidence type="ECO:0000313" key="9">
    <source>
        <dbReference type="EMBL" id="RWS28481.1"/>
    </source>
</evidence>
<evidence type="ECO:0000256" key="4">
    <source>
        <dbReference type="ARBA" id="ARBA00023163"/>
    </source>
</evidence>
<reference evidence="9 10" key="1">
    <citation type="journal article" date="2018" name="Gigascience">
        <title>Genomes of trombidid mites reveal novel predicted allergens and laterally-transferred genes associated with secondary metabolism.</title>
        <authorList>
            <person name="Dong X."/>
            <person name="Chaisiri K."/>
            <person name="Xia D."/>
            <person name="Armstrong S.D."/>
            <person name="Fang Y."/>
            <person name="Donnelly M.J."/>
            <person name="Kadowaki T."/>
            <person name="McGarry J.W."/>
            <person name="Darby A.C."/>
            <person name="Makepeace B.L."/>
        </authorList>
    </citation>
    <scope>NUCLEOTIDE SEQUENCE [LARGE SCALE GENOMIC DNA]</scope>
    <source>
        <strain evidence="9">UoL-UT</strain>
    </source>
</reference>
<dbReference type="GO" id="GO:0000981">
    <property type="term" value="F:DNA-binding transcription factor activity, RNA polymerase II-specific"/>
    <property type="evidence" value="ECO:0007669"/>
    <property type="project" value="TreeGrafter"/>
</dbReference>
<dbReference type="Proteomes" id="UP000288716">
    <property type="component" value="Unassembled WGS sequence"/>
</dbReference>
<dbReference type="GO" id="GO:0090575">
    <property type="term" value="C:RNA polymerase II transcription regulator complex"/>
    <property type="evidence" value="ECO:0007669"/>
    <property type="project" value="TreeGrafter"/>
</dbReference>
<feature type="region of interest" description="Disordered" evidence="7">
    <location>
        <begin position="212"/>
        <end position="233"/>
    </location>
</feature>
<feature type="domain" description="E2F/DP family winged-helix DNA-binding" evidence="8">
    <location>
        <begin position="60"/>
        <end position="126"/>
    </location>
</feature>
<feature type="compositionally biased region" description="Acidic residues" evidence="7">
    <location>
        <begin position="212"/>
        <end position="221"/>
    </location>
</feature>
<dbReference type="InterPro" id="IPR036388">
    <property type="entry name" value="WH-like_DNA-bd_sf"/>
</dbReference>
<evidence type="ECO:0000256" key="7">
    <source>
        <dbReference type="SAM" id="MobiDB-lite"/>
    </source>
</evidence>
<dbReference type="Gene3D" id="6.10.250.540">
    <property type="match status" value="1"/>
</dbReference>
<dbReference type="OrthoDB" id="1743261at2759"/>
<dbReference type="Pfam" id="PF02319">
    <property type="entry name" value="WHD_E2F_TDP"/>
    <property type="match status" value="1"/>
</dbReference>
<organism evidence="9 10">
    <name type="scientific">Leptotrombidium deliense</name>
    <dbReference type="NCBI Taxonomy" id="299467"/>
    <lineage>
        <taxon>Eukaryota</taxon>
        <taxon>Metazoa</taxon>
        <taxon>Ecdysozoa</taxon>
        <taxon>Arthropoda</taxon>
        <taxon>Chelicerata</taxon>
        <taxon>Arachnida</taxon>
        <taxon>Acari</taxon>
        <taxon>Acariformes</taxon>
        <taxon>Trombidiformes</taxon>
        <taxon>Prostigmata</taxon>
        <taxon>Anystina</taxon>
        <taxon>Parasitengona</taxon>
        <taxon>Trombiculoidea</taxon>
        <taxon>Trombiculidae</taxon>
        <taxon>Leptotrombidium</taxon>
    </lineage>
</organism>
<dbReference type="InterPro" id="IPR032198">
    <property type="entry name" value="E2F_CC-MB"/>
</dbReference>
<keyword evidence="3 5" id="KW-0238">DNA-binding</keyword>
<dbReference type="SUPFAM" id="SSF46785">
    <property type="entry name" value="Winged helix' DNA-binding domain"/>
    <property type="match status" value="1"/>
</dbReference>
<comment type="caution">
    <text evidence="9">The sequence shown here is derived from an EMBL/GenBank/DDBJ whole genome shotgun (WGS) entry which is preliminary data.</text>
</comment>
<gene>
    <name evidence="9" type="ORF">B4U80_02884</name>
</gene>
<protein>
    <submittedName>
        <fullName evidence="9">Transcription factor E2F4-like protein</fullName>
    </submittedName>
</protein>
<sequence length="407" mass="44976">MSDSGNGSNFEGSNTMSSRGDKNLALLAPGFMSMLNDSKDGILCDNGNSYEAGNNSAASRHEKSLGLLTTRFVSLLQDAKDGVLDLKVAADTLAVRQKRRIYDITNVLEGIGLIEKKSKNSIQWLGAGPGCNTREITEKLLNLKEELVELDQKEMELDQHVSWAKQSICNIVDDPDNKIVSWVKHNDLCNIFPGHTLLVIQAPSDTHLEVPLPDEDDDEESIVSSEPKPKRRKCQIHLKSRGGPINVLLVNKDAATDAVVTPVPPQEMTESMSVSPAEEESNEEAEKVRTKSNVKKDKEEVEEIVGHTHGTRAATKAKAATQQLRQLSPRRAAQQHLFVSSKRQQSTPNKAINNTIQQLSRKKRENLDCVTADVLQPLLRLSPPPNSKDYCFNLNEDEGVLDLFVVN</sequence>
<dbReference type="STRING" id="299467.A0A443SLS1"/>
<comment type="similarity">
    <text evidence="1 5">Belongs to the E2F/DP family.</text>
</comment>
<dbReference type="Pfam" id="PF16421">
    <property type="entry name" value="E2F_CC-MB"/>
    <property type="match status" value="1"/>
</dbReference>